<name>X1I086_9ZZZZ</name>
<proteinExistence type="predicted"/>
<dbReference type="EMBL" id="BARU01031657">
    <property type="protein sequence ID" value="GAH62740.1"/>
    <property type="molecule type" value="Genomic_DNA"/>
</dbReference>
<protein>
    <submittedName>
        <fullName evidence="2">Uncharacterized protein</fullName>
    </submittedName>
</protein>
<sequence length="116" mass="13188">MWEVAVAVILVGTIFFFLNLVKNFDEDHVALKLLFLFGSFWLMLIGLNLSIDFAQWHNAAAPVISSLTTFYQVGLWITIFTGGYMVIYWVAMLLMKFGAITDNKKKFHFIGGGKNE</sequence>
<keyword evidence="1" id="KW-0812">Transmembrane</keyword>
<accession>X1I086</accession>
<evidence type="ECO:0000256" key="1">
    <source>
        <dbReference type="SAM" id="Phobius"/>
    </source>
</evidence>
<gene>
    <name evidence="2" type="ORF">S03H2_50040</name>
</gene>
<organism evidence="2">
    <name type="scientific">marine sediment metagenome</name>
    <dbReference type="NCBI Taxonomy" id="412755"/>
    <lineage>
        <taxon>unclassified sequences</taxon>
        <taxon>metagenomes</taxon>
        <taxon>ecological metagenomes</taxon>
    </lineage>
</organism>
<comment type="caution">
    <text evidence="2">The sequence shown here is derived from an EMBL/GenBank/DDBJ whole genome shotgun (WGS) entry which is preliminary data.</text>
</comment>
<dbReference type="AlphaFoldDB" id="X1I086"/>
<evidence type="ECO:0000313" key="2">
    <source>
        <dbReference type="EMBL" id="GAH62740.1"/>
    </source>
</evidence>
<feature type="transmembrane region" description="Helical" evidence="1">
    <location>
        <begin position="71"/>
        <end position="95"/>
    </location>
</feature>
<keyword evidence="1" id="KW-0472">Membrane</keyword>
<feature type="transmembrane region" description="Helical" evidence="1">
    <location>
        <begin position="6"/>
        <end position="21"/>
    </location>
</feature>
<keyword evidence="1" id="KW-1133">Transmembrane helix</keyword>
<feature type="transmembrane region" description="Helical" evidence="1">
    <location>
        <begin position="33"/>
        <end position="51"/>
    </location>
</feature>
<reference evidence="2" key="1">
    <citation type="journal article" date="2014" name="Front. Microbiol.">
        <title>High frequency of phylogenetically diverse reductive dehalogenase-homologous genes in deep subseafloor sedimentary metagenomes.</title>
        <authorList>
            <person name="Kawai M."/>
            <person name="Futagami T."/>
            <person name="Toyoda A."/>
            <person name="Takaki Y."/>
            <person name="Nishi S."/>
            <person name="Hori S."/>
            <person name="Arai W."/>
            <person name="Tsubouchi T."/>
            <person name="Morono Y."/>
            <person name="Uchiyama I."/>
            <person name="Ito T."/>
            <person name="Fujiyama A."/>
            <person name="Inagaki F."/>
            <person name="Takami H."/>
        </authorList>
    </citation>
    <scope>NUCLEOTIDE SEQUENCE</scope>
    <source>
        <strain evidence="2">Expedition CK06-06</strain>
    </source>
</reference>